<keyword evidence="4" id="KW-1185">Reference proteome</keyword>
<feature type="compositionally biased region" description="Acidic residues" evidence="1">
    <location>
        <begin position="206"/>
        <end position="218"/>
    </location>
</feature>
<dbReference type="Ensembl" id="ENSSGRT00000034034.1">
    <property type="protein sequence ID" value="ENSSGRP00000031705.1"/>
    <property type="gene ID" value="ENSSGRG00000017800.1"/>
</dbReference>
<dbReference type="SUPFAM" id="SSF52833">
    <property type="entry name" value="Thioredoxin-like"/>
    <property type="match status" value="1"/>
</dbReference>
<feature type="compositionally biased region" description="Basic residues" evidence="1">
    <location>
        <begin position="193"/>
        <end position="202"/>
    </location>
</feature>
<evidence type="ECO:0000313" key="3">
    <source>
        <dbReference type="Ensembl" id="ENSSGRP00000031705.1"/>
    </source>
</evidence>
<dbReference type="KEGG" id="sgh:107571424"/>
<dbReference type="KEGG" id="sgh:107571423"/>
<dbReference type="RefSeq" id="XP_016113236.1">
    <property type="nucleotide sequence ID" value="XM_016257750.1"/>
</dbReference>
<evidence type="ECO:0000256" key="1">
    <source>
        <dbReference type="SAM" id="MobiDB-lite"/>
    </source>
</evidence>
<dbReference type="PANTHER" id="PTHR47109:SF1">
    <property type="entry name" value="NUCLEOREDOXIN-LIKE PROTEIN 1"/>
    <property type="match status" value="1"/>
</dbReference>
<feature type="region of interest" description="Disordered" evidence="1">
    <location>
        <begin position="189"/>
        <end position="226"/>
    </location>
</feature>
<organism evidence="3 4">
    <name type="scientific">Sinocyclocheilus grahami</name>
    <name type="common">Dianchi golden-line fish</name>
    <name type="synonym">Barbus grahami</name>
    <dbReference type="NCBI Taxonomy" id="75366"/>
    <lineage>
        <taxon>Eukaryota</taxon>
        <taxon>Metazoa</taxon>
        <taxon>Chordata</taxon>
        <taxon>Craniata</taxon>
        <taxon>Vertebrata</taxon>
        <taxon>Euteleostomi</taxon>
        <taxon>Actinopterygii</taxon>
        <taxon>Neopterygii</taxon>
        <taxon>Teleostei</taxon>
        <taxon>Ostariophysi</taxon>
        <taxon>Cypriniformes</taxon>
        <taxon>Cyprinidae</taxon>
        <taxon>Cyprininae</taxon>
        <taxon>Sinocyclocheilus</taxon>
    </lineage>
</organism>
<dbReference type="GO" id="GO:0045494">
    <property type="term" value="P:photoreceptor cell maintenance"/>
    <property type="evidence" value="ECO:0007669"/>
    <property type="project" value="InterPro"/>
</dbReference>
<evidence type="ECO:0000259" key="2">
    <source>
        <dbReference type="Pfam" id="PF13905"/>
    </source>
</evidence>
<dbReference type="Ensembl" id="ENSSGRT00000034035.1">
    <property type="protein sequence ID" value="ENSSGRP00000031706.1"/>
    <property type="gene ID" value="ENSSGRG00000017800.1"/>
</dbReference>
<dbReference type="OrthoDB" id="189920at2759"/>
<gene>
    <name evidence="3" type="primary">LOC107571424</name>
</gene>
<dbReference type="InterPro" id="IPR012336">
    <property type="entry name" value="Thioredoxin-like_fold"/>
</dbReference>
<dbReference type="GeneID" id="107571424"/>
<feature type="domain" description="Thioredoxin-like fold" evidence="2">
    <location>
        <begin position="32"/>
        <end position="132"/>
    </location>
</feature>
<evidence type="ECO:0000313" key="4">
    <source>
        <dbReference type="Proteomes" id="UP000472262"/>
    </source>
</evidence>
<dbReference type="AlphaFoldDB" id="A0A672M337"/>
<protein>
    <submittedName>
        <fullName evidence="3">Nucleoredoxin-like protein 1</fullName>
    </submittedName>
</protein>
<dbReference type="PANTHER" id="PTHR47109">
    <property type="entry name" value="NUCLEOREDOXIN-LIKE PROTEIN 1"/>
    <property type="match status" value="1"/>
</dbReference>
<dbReference type="Gene3D" id="3.40.30.10">
    <property type="entry name" value="Glutaredoxin"/>
    <property type="match status" value="1"/>
</dbReference>
<dbReference type="GO" id="GO:0005739">
    <property type="term" value="C:mitochondrion"/>
    <property type="evidence" value="ECO:0007669"/>
    <property type="project" value="TreeGrafter"/>
</dbReference>
<name>A0A672M337_SINGR</name>
<dbReference type="Proteomes" id="UP000472262">
    <property type="component" value="Unassembled WGS sequence"/>
</dbReference>
<dbReference type="Pfam" id="PF13905">
    <property type="entry name" value="Thioredoxin_8"/>
    <property type="match status" value="1"/>
</dbReference>
<dbReference type="InterPro" id="IPR029520">
    <property type="entry name" value="RdCVF"/>
</dbReference>
<proteinExistence type="predicted"/>
<dbReference type="InterPro" id="IPR036249">
    <property type="entry name" value="Thioredoxin-like_sf"/>
</dbReference>
<accession>A0A672M337</accession>
<dbReference type="OMA" id="KTMPKRW"/>
<reference evidence="3" key="1">
    <citation type="submission" date="2025-05" db="UniProtKB">
        <authorList>
            <consortium name="Ensembl"/>
        </authorList>
    </citation>
    <scope>IDENTIFICATION</scope>
</reference>
<sequence>MVDLFLGKVLVKNNKDRDELDTEREIVLRLQNRILMLFFGSGECEKCQEFAPTLKDFYKKLTDEFYVERSAQLVLLYVSLDSSEEQQEKFLKELPKRCLFLAYEDPYRQELSEMFEVQDLPRVVVLRPDCSVLTADAVEEICKLGQDCYRNWQEGAELIDRNFMMNEEFDEGKMRSMTDPIRRVKYKVEEQKKKKKKKKKKKDGVSVEEEEEDEDGDGNDGGGGWG</sequence>